<proteinExistence type="inferred from homology"/>
<keyword evidence="15" id="KW-1185">Reference proteome</keyword>
<dbReference type="Gene3D" id="3.40.850.10">
    <property type="entry name" value="Kinesin motor domain"/>
    <property type="match status" value="2"/>
</dbReference>
<keyword evidence="8 10" id="KW-0505">Motor protein</keyword>
<feature type="compositionally biased region" description="Acidic residues" evidence="12">
    <location>
        <begin position="575"/>
        <end position="590"/>
    </location>
</feature>
<reference evidence="14 15" key="1">
    <citation type="journal article" date="2024" name="Proc. Natl. Acad. Sci. U.S.A.">
        <title>The genetic regulatory architecture and epigenomic basis for age-related changes in rattlesnake venom.</title>
        <authorList>
            <person name="Hogan M.P."/>
            <person name="Holding M.L."/>
            <person name="Nystrom G.S."/>
            <person name="Colston T.J."/>
            <person name="Bartlett D.A."/>
            <person name="Mason A.J."/>
            <person name="Ellsworth S.A."/>
            <person name="Rautsaw R.M."/>
            <person name="Lawrence K.C."/>
            <person name="Strickland J.L."/>
            <person name="He B."/>
            <person name="Fraser P."/>
            <person name="Margres M.J."/>
            <person name="Gilbert D.M."/>
            <person name="Gibbs H.L."/>
            <person name="Parkinson C.L."/>
            <person name="Rokyta D.R."/>
        </authorList>
    </citation>
    <scope>NUCLEOTIDE SEQUENCE [LARGE SCALE GENOMIC DNA]</scope>
    <source>
        <strain evidence="14">DRR0105</strain>
    </source>
</reference>
<dbReference type="Pfam" id="PF00225">
    <property type="entry name" value="Kinesin"/>
    <property type="match status" value="1"/>
</dbReference>
<dbReference type="PANTHER" id="PTHR47970">
    <property type="entry name" value="KINESIN-LIKE PROTEIN KIF11"/>
    <property type="match status" value="1"/>
</dbReference>
<feature type="region of interest" description="Disordered" evidence="12">
    <location>
        <begin position="571"/>
        <end position="590"/>
    </location>
</feature>
<evidence type="ECO:0000256" key="11">
    <source>
        <dbReference type="RuleBase" id="RU000394"/>
    </source>
</evidence>
<sequence>MVGKENRSGALSRRWSSWAEQGRCKGRWKHQEEHLAVMAQGLASPVGLFSDEEAALSPVLESTAAECGLRRALLPDFSAISADQEPAVSRDRGKVKVYARVRPLKPTEIERQEDQDCVCIENADTLLLKAPKDSFTMRNTERGIGQAVHKFTFTQIFGPEIGQKAFFDATMKEVVKDVLSGQNWLVYTYGVTNSGKTYTIQGNGTDRGILPRSLVIIFNSIGTRLYRATDLKPFLSNIVNWLDSKQIHQEETKKQALIYGGIKEEELFTSLNKSHRTTSQSQAPTSGSIDSGIGGLSSVCQSTNQTNWSQLEETGPHKTDPDSVSFVTQEDVQFSIWVSFFEIYNELIYDLLETPPSAPNRKRPTLRLCEDHTGNTYVKDLNWVNVQSAEEAWKLLKLGRRNQSFASTHMNENSSRSHSIFSIRILHLQENSSKMVPKISELSLCDLAGSERCKEQRTGDRMKEANNINTSLHTLGRCLTGLRHNQTKSKQNVVPFRDSKLTRVFQGFFTGRGQSCMIVNINPCASSYDETLHVAKFSAIASQLIQVPTKVGLLSIHSLIKEHSIQTSTASVSVLDEETESDEDSEDETDVTAYDKEDLVHIVKAVQELLLKERQEKLQLEVRLRDEICNEMMAHLQQREQWSSDHLDSQKEMLEELYEDKMNNLKVSLTDYYLEEIESRDDKIKELEAALQEAKQQDSKADKRQNMEEIRRSKRITSTQQELQQELQEVKDSLEKCQAKLSVSTKELLKYQKMLEPPPSARPIAADLDRKLEEGQKNVRLLRSELLNLGELFQSAERACCHSTSAGKLREALNKCDNILTKQDQTLAEIQNNMILVKLDMRKKAACIAEQYQTVQKLQAAANAETVSGVPASTKKRFCANNENLQPKSQPPIKKPFLHNFLTRSTTQPAVTESPYTRILRARGTPGFKPLPFGKNH</sequence>
<keyword evidence="4 11" id="KW-0493">Microtubule</keyword>
<comment type="subcellular location">
    <subcellularLocation>
        <location evidence="1">Cytoplasm</location>
        <location evidence="1">Cytoskeleton</location>
        <location evidence="1">Spindle</location>
    </subcellularLocation>
</comment>
<evidence type="ECO:0000256" key="12">
    <source>
        <dbReference type="SAM" id="MobiDB-lite"/>
    </source>
</evidence>
<gene>
    <name evidence="14" type="ORF">NXF25_005152</name>
</gene>
<evidence type="ECO:0000256" key="9">
    <source>
        <dbReference type="ARBA" id="ARBA00023212"/>
    </source>
</evidence>
<dbReference type="InterPro" id="IPR047149">
    <property type="entry name" value="KIF11-like"/>
</dbReference>
<dbReference type="AlphaFoldDB" id="A0AAW1BWM6"/>
<dbReference type="PANTHER" id="PTHR47970:SF29">
    <property type="entry name" value="KINESIN FAMILY MEMBER 20B"/>
    <property type="match status" value="1"/>
</dbReference>
<dbReference type="Proteomes" id="UP001474421">
    <property type="component" value="Unassembled WGS sequence"/>
</dbReference>
<feature type="compositionally biased region" description="Basic and acidic residues" evidence="12">
    <location>
        <begin position="695"/>
        <end position="711"/>
    </location>
</feature>
<evidence type="ECO:0000256" key="2">
    <source>
        <dbReference type="ARBA" id="ARBA00022490"/>
    </source>
</evidence>
<keyword evidence="7" id="KW-0175">Coiled coil</keyword>
<evidence type="ECO:0000256" key="8">
    <source>
        <dbReference type="ARBA" id="ARBA00023175"/>
    </source>
</evidence>
<dbReference type="SUPFAM" id="SSF52540">
    <property type="entry name" value="P-loop containing nucleoside triphosphate hydrolases"/>
    <property type="match status" value="1"/>
</dbReference>
<protein>
    <recommendedName>
        <fullName evidence="11">Kinesin-like protein</fullName>
    </recommendedName>
</protein>
<keyword evidence="2" id="KW-0963">Cytoplasm</keyword>
<dbReference type="GO" id="GO:0072686">
    <property type="term" value="C:mitotic spindle"/>
    <property type="evidence" value="ECO:0007669"/>
    <property type="project" value="TreeGrafter"/>
</dbReference>
<dbReference type="InterPro" id="IPR001752">
    <property type="entry name" value="Kinesin_motor_dom"/>
</dbReference>
<dbReference type="InterPro" id="IPR027417">
    <property type="entry name" value="P-loop_NTPase"/>
</dbReference>
<keyword evidence="3" id="KW-0597">Phosphoprotein</keyword>
<dbReference type="GO" id="GO:0005524">
    <property type="term" value="F:ATP binding"/>
    <property type="evidence" value="ECO:0007669"/>
    <property type="project" value="UniProtKB-UniRule"/>
</dbReference>
<evidence type="ECO:0000313" key="14">
    <source>
        <dbReference type="EMBL" id="KAK9406378.1"/>
    </source>
</evidence>
<dbReference type="GO" id="GO:0008574">
    <property type="term" value="F:plus-end-directed microtubule motor activity"/>
    <property type="evidence" value="ECO:0007669"/>
    <property type="project" value="TreeGrafter"/>
</dbReference>
<evidence type="ECO:0000259" key="13">
    <source>
        <dbReference type="PROSITE" id="PS50067"/>
    </source>
</evidence>
<dbReference type="PROSITE" id="PS50067">
    <property type="entry name" value="KINESIN_MOTOR_2"/>
    <property type="match status" value="1"/>
</dbReference>
<comment type="caution">
    <text evidence="14">The sequence shown here is derived from an EMBL/GenBank/DDBJ whole genome shotgun (WGS) entry which is preliminary data.</text>
</comment>
<keyword evidence="6 10" id="KW-0067">ATP-binding</keyword>
<evidence type="ECO:0000256" key="7">
    <source>
        <dbReference type="ARBA" id="ARBA00023054"/>
    </source>
</evidence>
<keyword evidence="9" id="KW-0206">Cytoskeleton</keyword>
<dbReference type="GO" id="GO:0051231">
    <property type="term" value="P:spindle elongation"/>
    <property type="evidence" value="ECO:0007669"/>
    <property type="project" value="TreeGrafter"/>
</dbReference>
<evidence type="ECO:0000313" key="15">
    <source>
        <dbReference type="Proteomes" id="UP001474421"/>
    </source>
</evidence>
<dbReference type="GO" id="GO:0008017">
    <property type="term" value="F:microtubule binding"/>
    <property type="evidence" value="ECO:0007669"/>
    <property type="project" value="InterPro"/>
</dbReference>
<comment type="similarity">
    <text evidence="10 11">Belongs to the TRAFAC class myosin-kinesin ATPase superfamily. Kinesin family.</text>
</comment>
<evidence type="ECO:0000256" key="5">
    <source>
        <dbReference type="ARBA" id="ARBA00022741"/>
    </source>
</evidence>
<evidence type="ECO:0000256" key="10">
    <source>
        <dbReference type="PROSITE-ProRule" id="PRU00283"/>
    </source>
</evidence>
<dbReference type="CDD" id="cd01368">
    <property type="entry name" value="KISc_KIF23_like"/>
    <property type="match status" value="1"/>
</dbReference>
<evidence type="ECO:0000256" key="1">
    <source>
        <dbReference type="ARBA" id="ARBA00004186"/>
    </source>
</evidence>
<feature type="domain" description="Kinesin motor" evidence="13">
    <location>
        <begin position="94"/>
        <end position="544"/>
    </location>
</feature>
<dbReference type="InterPro" id="IPR019821">
    <property type="entry name" value="Kinesin_motor_CS"/>
</dbReference>
<dbReference type="FunFam" id="3.40.850.10:FF:000095">
    <property type="entry name" value="Kinesin-like protein"/>
    <property type="match status" value="1"/>
</dbReference>
<feature type="region of interest" description="Disordered" evidence="12">
    <location>
        <begin position="695"/>
        <end position="719"/>
    </location>
</feature>
<evidence type="ECO:0000256" key="3">
    <source>
        <dbReference type="ARBA" id="ARBA00022553"/>
    </source>
</evidence>
<dbReference type="GO" id="GO:0090307">
    <property type="term" value="P:mitotic spindle assembly"/>
    <property type="evidence" value="ECO:0007669"/>
    <property type="project" value="TreeGrafter"/>
</dbReference>
<dbReference type="GO" id="GO:0005876">
    <property type="term" value="C:spindle microtubule"/>
    <property type="evidence" value="ECO:0007669"/>
    <property type="project" value="TreeGrafter"/>
</dbReference>
<dbReference type="PROSITE" id="PS00411">
    <property type="entry name" value="KINESIN_MOTOR_1"/>
    <property type="match status" value="1"/>
</dbReference>
<dbReference type="CDD" id="cd21787">
    <property type="entry name" value="RBD_KIF20A"/>
    <property type="match status" value="1"/>
</dbReference>
<accession>A0AAW1BWM6</accession>
<dbReference type="GO" id="GO:0005634">
    <property type="term" value="C:nucleus"/>
    <property type="evidence" value="ECO:0007669"/>
    <property type="project" value="TreeGrafter"/>
</dbReference>
<feature type="binding site" evidence="10">
    <location>
        <begin position="190"/>
        <end position="197"/>
    </location>
    <ligand>
        <name>ATP</name>
        <dbReference type="ChEBI" id="CHEBI:30616"/>
    </ligand>
</feature>
<dbReference type="SMART" id="SM00129">
    <property type="entry name" value="KISc"/>
    <property type="match status" value="1"/>
</dbReference>
<name>A0AAW1BWM6_CROAD</name>
<evidence type="ECO:0000256" key="4">
    <source>
        <dbReference type="ARBA" id="ARBA00022701"/>
    </source>
</evidence>
<dbReference type="EMBL" id="JAOTOJ010000002">
    <property type="protein sequence ID" value="KAK9406378.1"/>
    <property type="molecule type" value="Genomic_DNA"/>
</dbReference>
<dbReference type="InterPro" id="IPR036961">
    <property type="entry name" value="Kinesin_motor_dom_sf"/>
</dbReference>
<keyword evidence="5 10" id="KW-0547">Nucleotide-binding</keyword>
<dbReference type="PRINTS" id="PR00380">
    <property type="entry name" value="KINESINHEAVY"/>
</dbReference>
<evidence type="ECO:0000256" key="6">
    <source>
        <dbReference type="ARBA" id="ARBA00022840"/>
    </source>
</evidence>
<organism evidence="14 15">
    <name type="scientific">Crotalus adamanteus</name>
    <name type="common">Eastern diamondback rattlesnake</name>
    <dbReference type="NCBI Taxonomy" id="8729"/>
    <lineage>
        <taxon>Eukaryota</taxon>
        <taxon>Metazoa</taxon>
        <taxon>Chordata</taxon>
        <taxon>Craniata</taxon>
        <taxon>Vertebrata</taxon>
        <taxon>Euteleostomi</taxon>
        <taxon>Lepidosauria</taxon>
        <taxon>Squamata</taxon>
        <taxon>Bifurcata</taxon>
        <taxon>Unidentata</taxon>
        <taxon>Episquamata</taxon>
        <taxon>Toxicofera</taxon>
        <taxon>Serpentes</taxon>
        <taxon>Colubroidea</taxon>
        <taxon>Viperidae</taxon>
        <taxon>Crotalinae</taxon>
        <taxon>Crotalus</taxon>
    </lineage>
</organism>
<dbReference type="GO" id="GO:0007018">
    <property type="term" value="P:microtubule-based movement"/>
    <property type="evidence" value="ECO:0007669"/>
    <property type="project" value="InterPro"/>
</dbReference>